<dbReference type="GO" id="GO:0022857">
    <property type="term" value="F:transmembrane transporter activity"/>
    <property type="evidence" value="ECO:0007669"/>
    <property type="project" value="InterPro"/>
</dbReference>
<reference evidence="3" key="1">
    <citation type="submission" date="2017-07" db="EMBL/GenBank/DDBJ databases">
        <authorList>
            <person name="Varghese N."/>
            <person name="Submissions S."/>
        </authorList>
    </citation>
    <scope>NUCLEOTIDE SEQUENCE [LARGE SCALE GENOMIC DNA]</scope>
    <source>
        <strain evidence="3">NLAE-zl-C134</strain>
    </source>
</reference>
<feature type="transmembrane region" description="Helical" evidence="1">
    <location>
        <begin position="20"/>
        <end position="41"/>
    </location>
</feature>
<dbReference type="OrthoDB" id="4624at2"/>
<dbReference type="NCBIfam" id="TIGR04518">
    <property type="entry name" value="ECF_S_folT_fam"/>
    <property type="match status" value="1"/>
</dbReference>
<name>A0A316A4A1_9FIRM</name>
<proteinExistence type="predicted"/>
<dbReference type="Proteomes" id="UP000254051">
    <property type="component" value="Unassembled WGS sequence"/>
</dbReference>
<feature type="transmembrane region" description="Helical" evidence="1">
    <location>
        <begin position="147"/>
        <end position="165"/>
    </location>
</feature>
<dbReference type="Pfam" id="PF12822">
    <property type="entry name" value="ECF_trnsprt"/>
    <property type="match status" value="1"/>
</dbReference>
<sequence>MNKIRQSCQEMTHINCIANTGILLAISIVLGNFSISVGNYIRVSFYILPQQVICYLYGPVTGILFGILSDILRFIIKPSGPFFPGFTISSMLYGIIYGFFLYKSKLTYKKLIISNLLSSICINMLLNTYWLSVLYVQSYSVLLPVRILKELLILPIEILISIFVFKHIKRFYKNRNSVIP</sequence>
<feature type="transmembrane region" description="Helical" evidence="1">
    <location>
        <begin position="82"/>
        <end position="102"/>
    </location>
</feature>
<evidence type="ECO:0000313" key="3">
    <source>
        <dbReference type="Proteomes" id="UP000254051"/>
    </source>
</evidence>
<gene>
    <name evidence="2" type="ORF">SAMN05216529_101517</name>
</gene>
<accession>A0A316A4A1</accession>
<keyword evidence="1" id="KW-0472">Membrane</keyword>
<keyword evidence="1" id="KW-0812">Transmembrane</keyword>
<feature type="transmembrane region" description="Helical" evidence="1">
    <location>
        <begin position="114"/>
        <end position="135"/>
    </location>
</feature>
<keyword evidence="3" id="KW-1185">Reference proteome</keyword>
<evidence type="ECO:0000313" key="2">
    <source>
        <dbReference type="EMBL" id="SUQ12620.1"/>
    </source>
</evidence>
<evidence type="ECO:0000256" key="1">
    <source>
        <dbReference type="SAM" id="Phobius"/>
    </source>
</evidence>
<dbReference type="InterPro" id="IPR024529">
    <property type="entry name" value="ECF_trnsprt_substrate-spec"/>
</dbReference>
<protein>
    <submittedName>
        <fullName evidence="2">ECF transporter S component, folate family</fullName>
    </submittedName>
</protein>
<dbReference type="AlphaFoldDB" id="A0A316A4A1"/>
<keyword evidence="1" id="KW-1133">Transmembrane helix</keyword>
<organism evidence="2 3">
    <name type="scientific">Faecalicatena contorta</name>
    <dbReference type="NCBI Taxonomy" id="39482"/>
    <lineage>
        <taxon>Bacteria</taxon>
        <taxon>Bacillati</taxon>
        <taxon>Bacillota</taxon>
        <taxon>Clostridia</taxon>
        <taxon>Lachnospirales</taxon>
        <taxon>Lachnospiraceae</taxon>
        <taxon>Faecalicatena</taxon>
    </lineage>
</organism>
<feature type="transmembrane region" description="Helical" evidence="1">
    <location>
        <begin position="53"/>
        <end position="76"/>
    </location>
</feature>
<dbReference type="RefSeq" id="WP_109708630.1">
    <property type="nucleotide sequence ID" value="NZ_QGDS01000001.1"/>
</dbReference>
<dbReference type="InterPro" id="IPR030949">
    <property type="entry name" value="ECF_S_folate_fam"/>
</dbReference>
<dbReference type="Gene3D" id="1.10.1760.20">
    <property type="match status" value="1"/>
</dbReference>
<dbReference type="EMBL" id="UHJJ01000001">
    <property type="protein sequence ID" value="SUQ12620.1"/>
    <property type="molecule type" value="Genomic_DNA"/>
</dbReference>